<dbReference type="PRINTS" id="PR00950">
    <property type="entry name" value="TYPE3IMSPROT"/>
</dbReference>
<evidence type="ECO:0000256" key="2">
    <source>
        <dbReference type="SAM" id="Phobius"/>
    </source>
</evidence>
<dbReference type="Pfam" id="PF01312">
    <property type="entry name" value="Bac_export_2"/>
    <property type="match status" value="1"/>
</dbReference>
<feature type="transmembrane region" description="Helical" evidence="2">
    <location>
        <begin position="32"/>
        <end position="52"/>
    </location>
</feature>
<dbReference type="PANTHER" id="PTHR30531">
    <property type="entry name" value="FLAGELLAR BIOSYNTHETIC PROTEIN FLHB"/>
    <property type="match status" value="1"/>
</dbReference>
<evidence type="ECO:0000313" key="3">
    <source>
        <dbReference type="EMBL" id="PCE22486.1"/>
    </source>
</evidence>
<dbReference type="OrthoDB" id="9807950at2"/>
<dbReference type="PANTHER" id="PTHR30531:SF14">
    <property type="entry name" value="SURFACE PRESENTATION OF ANTIGENS PROTEIN SPAS"/>
    <property type="match status" value="1"/>
</dbReference>
<feature type="transmembrane region" description="Helical" evidence="2">
    <location>
        <begin position="178"/>
        <end position="204"/>
    </location>
</feature>
<evidence type="ECO:0008006" key="5">
    <source>
        <dbReference type="Google" id="ProtNLM"/>
    </source>
</evidence>
<reference evidence="3 4" key="1">
    <citation type="submission" date="2017-01" db="EMBL/GenBank/DDBJ databases">
        <title>Whole-Genome Shotgun Sequencing of Two beta-Proteobacterial Species in Search of the Bulgecin Biosynthetic Cluster.</title>
        <authorList>
            <person name="Horsman M.E."/>
            <person name="Marous D.R."/>
            <person name="Li R."/>
            <person name="Oliver R.A."/>
            <person name="Byun B."/>
            <person name="Emrich S.J."/>
            <person name="Boggess B."/>
            <person name="Townsend C.A."/>
            <person name="Mobashery S."/>
        </authorList>
    </citation>
    <scope>NUCLEOTIDE SEQUENCE [LARGE SCALE GENOMIC DNA]</scope>
    <source>
        <strain evidence="3 4">ATCC 31363</strain>
    </source>
</reference>
<name>A0A2A4EQP4_9BURK</name>
<organism evidence="3 4">
    <name type="scientific">Paraburkholderia acidicola</name>
    <dbReference type="NCBI Taxonomy" id="1912599"/>
    <lineage>
        <taxon>Bacteria</taxon>
        <taxon>Pseudomonadati</taxon>
        <taxon>Pseudomonadota</taxon>
        <taxon>Betaproteobacteria</taxon>
        <taxon>Burkholderiales</taxon>
        <taxon>Burkholderiaceae</taxon>
        <taxon>Paraburkholderia</taxon>
    </lineage>
</organism>
<evidence type="ECO:0000256" key="1">
    <source>
        <dbReference type="ARBA" id="ARBA00010690"/>
    </source>
</evidence>
<accession>A0A2A4EQP4</accession>
<dbReference type="GO" id="GO:0009306">
    <property type="term" value="P:protein secretion"/>
    <property type="evidence" value="ECO:0007669"/>
    <property type="project" value="InterPro"/>
</dbReference>
<dbReference type="AlphaFoldDB" id="A0A2A4EQP4"/>
<dbReference type="InterPro" id="IPR029025">
    <property type="entry name" value="T3SS_substrate_exporter_C"/>
</dbReference>
<dbReference type="Gene3D" id="3.40.1690.10">
    <property type="entry name" value="secretion proteins EscU"/>
    <property type="match status" value="1"/>
</dbReference>
<dbReference type="SUPFAM" id="SSF160544">
    <property type="entry name" value="EscU C-terminal domain-like"/>
    <property type="match status" value="1"/>
</dbReference>
<feature type="transmembrane region" description="Helical" evidence="2">
    <location>
        <begin position="136"/>
        <end position="158"/>
    </location>
</feature>
<sequence length="345" mass="37167">MAEKNHPATARRLREARRKGEVARSADVITTVQFIVLLALIAGVAPIGIGLLHGLMDVAQQVIAARDPDTRLAVLLVAVRHVLLLSVLSLSGAVLLAGVIAGIVQVGGIVAWARLTPQISRLNPAAGLKRIVSMRALIDLAKAIGKTLAIGLILYAVIRGSIGAAVEAGFTTPAQIFALMGRLLSLLFGWAAVIYAIIAGLDFVHQRWEFARNHRMSTEELRREHREMEGDPMVSSRRSQLAREAQFASMQDVLRGASVVIYSARVAVALHYAGEPTLPRVIARGEGEAAERIRTIAQELLRPAVANTGLAEKLYEQIPLGLYIDRGLFREVADALRWASGGEVG</sequence>
<comment type="similarity">
    <text evidence="1">Belongs to the type III secretion exporter family.</text>
</comment>
<keyword evidence="2" id="KW-0472">Membrane</keyword>
<dbReference type="RefSeq" id="WP_096724271.1">
    <property type="nucleotide sequence ID" value="NZ_MTZV01000006.1"/>
</dbReference>
<proteinExistence type="inferred from homology"/>
<evidence type="ECO:0000313" key="4">
    <source>
        <dbReference type="Proteomes" id="UP000218022"/>
    </source>
</evidence>
<dbReference type="InterPro" id="IPR006135">
    <property type="entry name" value="T3SS_substrate_exporter"/>
</dbReference>
<dbReference type="Proteomes" id="UP000218022">
    <property type="component" value="Unassembled WGS sequence"/>
</dbReference>
<keyword evidence="2" id="KW-0812">Transmembrane</keyword>
<comment type="caution">
    <text evidence="3">The sequence shown here is derived from an EMBL/GenBank/DDBJ whole genome shotgun (WGS) entry which is preliminary data.</text>
</comment>
<keyword evidence="2" id="KW-1133">Transmembrane helix</keyword>
<dbReference type="EMBL" id="MTZV01000006">
    <property type="protein sequence ID" value="PCE22486.1"/>
    <property type="molecule type" value="Genomic_DNA"/>
</dbReference>
<gene>
    <name evidence="3" type="ORF">BWP39_22675</name>
</gene>
<dbReference type="GO" id="GO:0005886">
    <property type="term" value="C:plasma membrane"/>
    <property type="evidence" value="ECO:0007669"/>
    <property type="project" value="TreeGrafter"/>
</dbReference>
<protein>
    <recommendedName>
        <fullName evidence="5">Type III secretion protein U</fullName>
    </recommendedName>
</protein>